<proteinExistence type="predicted"/>
<keyword evidence="2" id="KW-1185">Reference proteome</keyword>
<protein>
    <recommendedName>
        <fullName evidence="3">SusE-like outer membrane protein</fullName>
    </recommendedName>
</protein>
<gene>
    <name evidence="1" type="ORF">CLV91_0727</name>
</gene>
<sequence length="227" mass="25830">MKKYILIFSSLLCLLHYSCKGEFEEATFAINLKYPDQDSNCEEGTDNGNSITIPFKWEIQGDLTTYTLILNNTPFPIENYDKDDDGVLTFQQALEYNKKYEWQIISENVKSDLRSFRTPIEGNNNNNVPLAVLFKAPTYQQLGNSMEVSFEWEGGDIDFDGSLRYDAYWSTKADISVTINDGGNTNLTSPNTKFSIPNFDPNKDYYILVIAKDGENSASSILKFSQF</sequence>
<reference evidence="1 2" key="1">
    <citation type="submission" date="2018-10" db="EMBL/GenBank/DDBJ databases">
        <title>Genomic Encyclopedia of Archaeal and Bacterial Type Strains, Phase II (KMG-II): from individual species to whole genera.</title>
        <authorList>
            <person name="Goeker M."/>
        </authorList>
    </citation>
    <scope>NUCLEOTIDE SEQUENCE [LARGE SCALE GENOMIC DNA]</scope>
    <source>
        <strain evidence="1 2">DSM 25230</strain>
    </source>
</reference>
<name>A0A495EDF2_9FLAO</name>
<comment type="caution">
    <text evidence="1">The sequence shown here is derived from an EMBL/GenBank/DDBJ whole genome shotgun (WGS) entry which is preliminary data.</text>
</comment>
<evidence type="ECO:0008006" key="3">
    <source>
        <dbReference type="Google" id="ProtNLM"/>
    </source>
</evidence>
<dbReference type="AlphaFoldDB" id="A0A495EDF2"/>
<organism evidence="1 2">
    <name type="scientific">Maribacter vaceletii</name>
    <dbReference type="NCBI Taxonomy" id="1206816"/>
    <lineage>
        <taxon>Bacteria</taxon>
        <taxon>Pseudomonadati</taxon>
        <taxon>Bacteroidota</taxon>
        <taxon>Flavobacteriia</taxon>
        <taxon>Flavobacteriales</taxon>
        <taxon>Flavobacteriaceae</taxon>
        <taxon>Maribacter</taxon>
    </lineage>
</organism>
<evidence type="ECO:0000313" key="2">
    <source>
        <dbReference type="Proteomes" id="UP000269412"/>
    </source>
</evidence>
<dbReference type="Proteomes" id="UP000269412">
    <property type="component" value="Unassembled WGS sequence"/>
</dbReference>
<dbReference type="EMBL" id="RBIQ01000007">
    <property type="protein sequence ID" value="RKR14649.1"/>
    <property type="molecule type" value="Genomic_DNA"/>
</dbReference>
<dbReference type="RefSeq" id="WP_121064053.1">
    <property type="nucleotide sequence ID" value="NZ_RBIQ01000007.1"/>
</dbReference>
<evidence type="ECO:0000313" key="1">
    <source>
        <dbReference type="EMBL" id="RKR14649.1"/>
    </source>
</evidence>
<accession>A0A495EDF2</accession>